<evidence type="ECO:0000256" key="11">
    <source>
        <dbReference type="RuleBase" id="RU361209"/>
    </source>
</evidence>
<proteinExistence type="inferred from homology"/>
<evidence type="ECO:0000256" key="4">
    <source>
        <dbReference type="ARBA" id="ARBA00022622"/>
    </source>
</evidence>
<protein>
    <recommendedName>
        <fullName evidence="11">1,3-beta-glucanosyltransferase</fullName>
        <ecNumber evidence="11">2.4.1.-</ecNumber>
    </recommendedName>
</protein>
<evidence type="ECO:0000256" key="2">
    <source>
        <dbReference type="ARBA" id="ARBA00004589"/>
    </source>
</evidence>
<keyword evidence="8" id="KW-0325">Glycoprotein</keyword>
<keyword evidence="7" id="KW-1015">Disulfide bond</keyword>
<keyword evidence="16" id="KW-1185">Reference proteome</keyword>
<dbReference type="InterPro" id="IPR017853">
    <property type="entry name" value="GH"/>
</dbReference>
<organism evidence="15 16">
    <name type="scientific">Nakaseomyces bracarensis</name>
    <dbReference type="NCBI Taxonomy" id="273131"/>
    <lineage>
        <taxon>Eukaryota</taxon>
        <taxon>Fungi</taxon>
        <taxon>Dikarya</taxon>
        <taxon>Ascomycota</taxon>
        <taxon>Saccharomycotina</taxon>
        <taxon>Saccharomycetes</taxon>
        <taxon>Saccharomycetales</taxon>
        <taxon>Saccharomycetaceae</taxon>
        <taxon>Nakaseomyces</taxon>
    </lineage>
</organism>
<keyword evidence="13" id="KW-0812">Transmembrane</keyword>
<sequence>MFLKKTIGSLAASAALLASSAFADDLPAIEIVGNKFFFSNNGSQFYMRGIAYQADTANATAGETINDPLADFSACSRDIPYLQQLDTNVIRVYAVNTSLDHSQCMQALNDAGIYVIADLSAPKTSINRDSPSWDLELYERYTSVVDMFANYTNVLGFFAGNEVTNNFTNTDASAFVKAAVRDTKQYIKNKNYREIPVGYSSNDDADTRVAIADYFACGDDDQKADFYGINMYEWCGNSNLQKSGYADRTKEFANLSIPLFFSEYGCNEVSPRPFTEVQALFGDQMTDVWSGGIVYLYFEEENHYGLVSIDGDDVKTLDDFNNYSKQIHSISPSIANTASYSPSSTSLSCPTSNKYWMASEDLPPTPNKDLCLCMDDANSCIVSDDVEEDDYQDLYGYVCGEIDCSGITGNGTTGKYGSYSFCSPKEKLNFVLNLYYQSKGGTKSNCDFSGSASLRSGTTRAGCASALKEIGSIGTNSATDSATYTGSAVSGSSTASASRSGSSSGSAKVTSSAKSGSSSSSASSSASSTSSSKKNSASNVSTNLFQVVLTAITTISVIAGVGFALV</sequence>
<keyword evidence="11" id="KW-0808">Transferase</keyword>
<evidence type="ECO:0000256" key="10">
    <source>
        <dbReference type="ARBA" id="ARBA00023316"/>
    </source>
</evidence>
<evidence type="ECO:0000256" key="6">
    <source>
        <dbReference type="ARBA" id="ARBA00023136"/>
    </source>
</evidence>
<dbReference type="Gene3D" id="1.20.58.1040">
    <property type="match status" value="1"/>
</dbReference>
<evidence type="ECO:0000256" key="1">
    <source>
        <dbReference type="ARBA" id="ARBA00004196"/>
    </source>
</evidence>
<dbReference type="Proteomes" id="UP001623330">
    <property type="component" value="Unassembled WGS sequence"/>
</dbReference>
<feature type="signal peptide" evidence="11">
    <location>
        <begin position="1"/>
        <end position="23"/>
    </location>
</feature>
<evidence type="ECO:0000256" key="5">
    <source>
        <dbReference type="ARBA" id="ARBA00022729"/>
    </source>
</evidence>
<evidence type="ECO:0000256" key="3">
    <source>
        <dbReference type="ARBA" id="ARBA00007528"/>
    </source>
</evidence>
<evidence type="ECO:0000256" key="7">
    <source>
        <dbReference type="ARBA" id="ARBA00023157"/>
    </source>
</evidence>
<keyword evidence="5 11" id="KW-0732">Signal</keyword>
<evidence type="ECO:0000256" key="9">
    <source>
        <dbReference type="ARBA" id="ARBA00023288"/>
    </source>
</evidence>
<comment type="function">
    <text evidence="11">Splits internally a 1,3-beta-glucan molecule and transfers the newly generated reducing end (the donor) to the non-reducing end of another 1,3-beta-glucan molecule (the acceptor) forming a 1,3-beta linkage, resulting in the elongation of 1,3-beta-glucan chains in the cell wall.</text>
</comment>
<dbReference type="PANTHER" id="PTHR31468:SF2">
    <property type="entry name" value="1,3-BETA-GLUCANOSYLTRANSFERASE GAS1"/>
    <property type="match status" value="1"/>
</dbReference>
<dbReference type="InterPro" id="IPR004886">
    <property type="entry name" value="Glucanosyltransferase"/>
</dbReference>
<keyword evidence="13" id="KW-1133">Transmembrane helix</keyword>
<keyword evidence="9 11" id="KW-0449">Lipoprotein</keyword>
<gene>
    <name evidence="15" type="ORF">RNJ44_00586</name>
</gene>
<evidence type="ECO:0000259" key="14">
    <source>
        <dbReference type="SMART" id="SM00768"/>
    </source>
</evidence>
<name>A0ABR4NRH9_9SACH</name>
<feature type="region of interest" description="Disordered" evidence="12">
    <location>
        <begin position="490"/>
        <end position="537"/>
    </location>
</feature>
<evidence type="ECO:0000256" key="12">
    <source>
        <dbReference type="SAM" id="MobiDB-lite"/>
    </source>
</evidence>
<feature type="chain" id="PRO_5044956379" description="1,3-beta-glucanosyltransferase" evidence="11">
    <location>
        <begin position="24"/>
        <end position="566"/>
    </location>
</feature>
<keyword evidence="6 11" id="KW-0472">Membrane</keyword>
<evidence type="ECO:0000256" key="13">
    <source>
        <dbReference type="SAM" id="Phobius"/>
    </source>
</evidence>
<dbReference type="EMBL" id="JBEVYD010000008">
    <property type="protein sequence ID" value="KAL3230947.1"/>
    <property type="molecule type" value="Genomic_DNA"/>
</dbReference>
<dbReference type="EC" id="2.4.1.-" evidence="11"/>
<reference evidence="15 16" key="1">
    <citation type="submission" date="2024-05" db="EMBL/GenBank/DDBJ databases">
        <title>Long read based assembly of the Candida bracarensis genome reveals expanded adhesin content.</title>
        <authorList>
            <person name="Marcet-Houben M."/>
            <person name="Ksiezopolska E."/>
            <person name="Gabaldon T."/>
        </authorList>
    </citation>
    <scope>NUCLEOTIDE SEQUENCE [LARGE SCALE GENOMIC DNA]</scope>
    <source>
        <strain evidence="15 16">CBM6</strain>
    </source>
</reference>
<accession>A0ABR4NRH9</accession>
<dbReference type="Gene3D" id="3.20.20.80">
    <property type="entry name" value="Glycosidases"/>
    <property type="match status" value="1"/>
</dbReference>
<feature type="transmembrane region" description="Helical" evidence="13">
    <location>
        <begin position="544"/>
        <end position="565"/>
    </location>
</feature>
<dbReference type="PANTHER" id="PTHR31468">
    <property type="entry name" value="1,3-BETA-GLUCANOSYLTRANSFERASE GAS1"/>
    <property type="match status" value="1"/>
</dbReference>
<comment type="subcellular location">
    <subcellularLocation>
        <location evidence="1">Cell envelope</location>
    </subcellularLocation>
    <subcellularLocation>
        <location evidence="11">Cell membrane</location>
        <topology evidence="11">Lipid-anchor</topology>
        <topology evidence="11">GPI-anchor</topology>
    </subcellularLocation>
    <subcellularLocation>
        <location evidence="2">Membrane</location>
        <topology evidence="2">Lipid-anchor</topology>
        <topology evidence="2">GPI-anchor</topology>
    </subcellularLocation>
</comment>
<evidence type="ECO:0000313" key="16">
    <source>
        <dbReference type="Proteomes" id="UP001623330"/>
    </source>
</evidence>
<comment type="caution">
    <text evidence="15">The sequence shown here is derived from an EMBL/GenBank/DDBJ whole genome shotgun (WGS) entry which is preliminary data.</text>
</comment>
<keyword evidence="10" id="KW-0961">Cell wall biogenesis/degradation</keyword>
<dbReference type="SMART" id="SM00768">
    <property type="entry name" value="X8"/>
    <property type="match status" value="1"/>
</dbReference>
<dbReference type="SUPFAM" id="SSF51445">
    <property type="entry name" value="(Trans)glycosidases"/>
    <property type="match status" value="1"/>
</dbReference>
<dbReference type="Pfam" id="PF03198">
    <property type="entry name" value="Glyco_hydro_72"/>
    <property type="match status" value="1"/>
</dbReference>
<keyword evidence="4 11" id="KW-0336">GPI-anchor</keyword>
<evidence type="ECO:0000256" key="8">
    <source>
        <dbReference type="ARBA" id="ARBA00023180"/>
    </source>
</evidence>
<dbReference type="Pfam" id="PF07983">
    <property type="entry name" value="X8"/>
    <property type="match status" value="1"/>
</dbReference>
<dbReference type="InterPro" id="IPR012946">
    <property type="entry name" value="X8"/>
</dbReference>
<feature type="domain" description="X8" evidence="14">
    <location>
        <begin position="378"/>
        <end position="465"/>
    </location>
</feature>
<comment type="similarity">
    <text evidence="3 11">Belongs to the glycosyl hydrolase 72 family.</text>
</comment>
<evidence type="ECO:0000313" key="15">
    <source>
        <dbReference type="EMBL" id="KAL3230947.1"/>
    </source>
</evidence>